<keyword evidence="1" id="KW-0472">Membrane</keyword>
<proteinExistence type="predicted"/>
<evidence type="ECO:0000256" key="1">
    <source>
        <dbReference type="SAM" id="Phobius"/>
    </source>
</evidence>
<protein>
    <submittedName>
        <fullName evidence="2">Uncharacterized protein</fullName>
    </submittedName>
</protein>
<keyword evidence="1" id="KW-0812">Transmembrane</keyword>
<sequence>MPLILFILGLLAFFFYNQITGIILILSGVTLVLFNVIKKIIEIYVDKKYSKNIDMKKR</sequence>
<evidence type="ECO:0000313" key="2">
    <source>
        <dbReference type="EMBL" id="QNM14902.1"/>
    </source>
</evidence>
<keyword evidence="3" id="KW-1185">Reference proteome</keyword>
<name>A0A7G9GVS0_9FUSO</name>
<evidence type="ECO:0000313" key="3">
    <source>
        <dbReference type="Proteomes" id="UP000515913"/>
    </source>
</evidence>
<dbReference type="RefSeq" id="WP_159458980.1">
    <property type="nucleotide sequence ID" value="NZ_CP060637.1"/>
</dbReference>
<reference evidence="2 3" key="1">
    <citation type="submission" date="2020-08" db="EMBL/GenBank/DDBJ databases">
        <authorList>
            <person name="Liu C."/>
            <person name="Sun Q."/>
        </authorList>
    </citation>
    <scope>NUCLEOTIDE SEQUENCE [LARGE SCALE GENOMIC DNA]</scope>
    <source>
        <strain evidence="2 3">NSJ-57</strain>
    </source>
</reference>
<gene>
    <name evidence="2" type="ORF">H9Q81_08055</name>
</gene>
<dbReference type="Proteomes" id="UP000515913">
    <property type="component" value="Chromosome"/>
</dbReference>
<accession>A0A7G9GVS0</accession>
<feature type="transmembrane region" description="Helical" evidence="1">
    <location>
        <begin position="6"/>
        <end position="34"/>
    </location>
</feature>
<dbReference type="KEGG" id="fho:H9Q81_08055"/>
<keyword evidence="1" id="KW-1133">Transmembrane helix</keyword>
<dbReference type="EMBL" id="CP060637">
    <property type="protein sequence ID" value="QNM14902.1"/>
    <property type="molecule type" value="Genomic_DNA"/>
</dbReference>
<organism evidence="2 3">
    <name type="scientific">Fusobacterium hominis</name>
    <dbReference type="NCBI Taxonomy" id="2764326"/>
    <lineage>
        <taxon>Bacteria</taxon>
        <taxon>Fusobacteriati</taxon>
        <taxon>Fusobacteriota</taxon>
        <taxon>Fusobacteriia</taxon>
        <taxon>Fusobacteriales</taxon>
        <taxon>Fusobacteriaceae</taxon>
        <taxon>Fusobacterium</taxon>
    </lineage>
</organism>
<dbReference type="AlphaFoldDB" id="A0A7G9GVS0"/>